<evidence type="ECO:0000313" key="3">
    <source>
        <dbReference type="Proteomes" id="UP000600363"/>
    </source>
</evidence>
<dbReference type="InterPro" id="IPR007842">
    <property type="entry name" value="HEPN_dom"/>
</dbReference>
<accession>A0A832VXF0</accession>
<proteinExistence type="predicted"/>
<evidence type="ECO:0000313" key="2">
    <source>
        <dbReference type="EMBL" id="HIH69797.1"/>
    </source>
</evidence>
<gene>
    <name evidence="2" type="ORF">HA299_04155</name>
</gene>
<feature type="domain" description="HEPN" evidence="1">
    <location>
        <begin position="9"/>
        <end position="111"/>
    </location>
</feature>
<dbReference type="PROSITE" id="PS50910">
    <property type="entry name" value="HEPN"/>
    <property type="match status" value="1"/>
</dbReference>
<name>A0A832VXF0_9EURY</name>
<dbReference type="EMBL" id="DUIH01000012">
    <property type="protein sequence ID" value="HIH69797.1"/>
    <property type="molecule type" value="Genomic_DNA"/>
</dbReference>
<evidence type="ECO:0000259" key="1">
    <source>
        <dbReference type="PROSITE" id="PS50910"/>
    </source>
</evidence>
<dbReference type="SUPFAM" id="SSF81593">
    <property type="entry name" value="Nucleotidyltransferase substrate binding subunit/domain"/>
    <property type="match status" value="1"/>
</dbReference>
<organism evidence="2 3">
    <name type="scientific">Methermicoccus shengliensis</name>
    <dbReference type="NCBI Taxonomy" id="660064"/>
    <lineage>
        <taxon>Archaea</taxon>
        <taxon>Methanobacteriati</taxon>
        <taxon>Methanobacteriota</taxon>
        <taxon>Stenosarchaea group</taxon>
        <taxon>Methanomicrobia</taxon>
        <taxon>Methanosarcinales</taxon>
        <taxon>Methermicoccaceae</taxon>
        <taxon>Methermicoccus</taxon>
    </lineage>
</organism>
<comment type="caution">
    <text evidence="2">The sequence shown here is derived from an EMBL/GenBank/DDBJ whole genome shotgun (WGS) entry which is preliminary data.</text>
</comment>
<dbReference type="Pfam" id="PF05168">
    <property type="entry name" value="HEPN"/>
    <property type="match status" value="1"/>
</dbReference>
<dbReference type="RefSeq" id="WP_052353381.1">
    <property type="nucleotide sequence ID" value="NZ_DUIH01000012.1"/>
</dbReference>
<reference evidence="2" key="1">
    <citation type="journal article" date="2020" name="bioRxiv">
        <title>A rank-normalized archaeal taxonomy based on genome phylogeny resolves widespread incomplete and uneven classifications.</title>
        <authorList>
            <person name="Rinke C."/>
            <person name="Chuvochina M."/>
            <person name="Mussig A.J."/>
            <person name="Chaumeil P.-A."/>
            <person name="Waite D.W."/>
            <person name="Whitman W.B."/>
            <person name="Parks D.H."/>
            <person name="Hugenholtz P."/>
        </authorList>
    </citation>
    <scope>NUCLEOTIDE SEQUENCE</scope>
    <source>
        <strain evidence="2">UBA12518</strain>
    </source>
</reference>
<dbReference type="AlphaFoldDB" id="A0A832VXF0"/>
<dbReference type="Gene3D" id="1.20.120.330">
    <property type="entry name" value="Nucleotidyltransferases domain 2"/>
    <property type="match status" value="1"/>
</dbReference>
<dbReference type="Proteomes" id="UP000600363">
    <property type="component" value="Unassembled WGS sequence"/>
</dbReference>
<dbReference type="SMART" id="SM00748">
    <property type="entry name" value="HEPN"/>
    <property type="match status" value="1"/>
</dbReference>
<protein>
    <submittedName>
        <fullName evidence="2">HEPN domain-containing protein</fullName>
    </submittedName>
</protein>
<sequence length="119" mass="13529">MKDPVEIWFKLARRDLQGAKKNYEIGEPHIAAFLAQQSAEKALKALLISQTGNFPKIHDLTRLARMVNAPEDIVELCAKITPAYTATRYPDVMVEFNKGEVEELIEDAEMVIKWVEQSI</sequence>